<keyword evidence="3" id="KW-1185">Reference proteome</keyword>
<feature type="compositionally biased region" description="Basic residues" evidence="1">
    <location>
        <begin position="118"/>
        <end position="130"/>
    </location>
</feature>
<feature type="compositionally biased region" description="Polar residues" evidence="1">
    <location>
        <begin position="15"/>
        <end position="25"/>
    </location>
</feature>
<dbReference type="AlphaFoldDB" id="A0ABD2P952"/>
<feature type="region of interest" description="Disordered" evidence="1">
    <location>
        <begin position="1"/>
        <end position="36"/>
    </location>
</feature>
<dbReference type="Proteomes" id="UP001516400">
    <property type="component" value="Unassembled WGS sequence"/>
</dbReference>
<accession>A0ABD2P952</accession>
<evidence type="ECO:0000256" key="1">
    <source>
        <dbReference type="SAM" id="MobiDB-lite"/>
    </source>
</evidence>
<sequence>DFMPSYFLDRPLPLEQNQTTSSDNLPSAVEAQQEATSDDLTLAPLTFNPSQVVSSKSVVSYSTSKFQPIPSTSSKVVLCPDSIRPFEKAAPRKQTRIGRKRKSTEILTDSPMRRKLRLDHDISKKKKVKKEKNFSAEEK</sequence>
<name>A0ABD2P952_9CUCU</name>
<dbReference type="EMBL" id="JABFTP020000185">
    <property type="protein sequence ID" value="KAL3287524.1"/>
    <property type="molecule type" value="Genomic_DNA"/>
</dbReference>
<gene>
    <name evidence="2" type="ORF">HHI36_001993</name>
</gene>
<organism evidence="2 3">
    <name type="scientific">Cryptolaemus montrouzieri</name>
    <dbReference type="NCBI Taxonomy" id="559131"/>
    <lineage>
        <taxon>Eukaryota</taxon>
        <taxon>Metazoa</taxon>
        <taxon>Ecdysozoa</taxon>
        <taxon>Arthropoda</taxon>
        <taxon>Hexapoda</taxon>
        <taxon>Insecta</taxon>
        <taxon>Pterygota</taxon>
        <taxon>Neoptera</taxon>
        <taxon>Endopterygota</taxon>
        <taxon>Coleoptera</taxon>
        <taxon>Polyphaga</taxon>
        <taxon>Cucujiformia</taxon>
        <taxon>Coccinelloidea</taxon>
        <taxon>Coccinellidae</taxon>
        <taxon>Scymninae</taxon>
        <taxon>Scymnini</taxon>
        <taxon>Cryptolaemus</taxon>
    </lineage>
</organism>
<reference evidence="2 3" key="1">
    <citation type="journal article" date="2021" name="BMC Biol.">
        <title>Horizontally acquired antibacterial genes associated with adaptive radiation of ladybird beetles.</title>
        <authorList>
            <person name="Li H.S."/>
            <person name="Tang X.F."/>
            <person name="Huang Y.H."/>
            <person name="Xu Z.Y."/>
            <person name="Chen M.L."/>
            <person name="Du X.Y."/>
            <person name="Qiu B.Y."/>
            <person name="Chen P.T."/>
            <person name="Zhang W."/>
            <person name="Slipinski A."/>
            <person name="Escalona H.E."/>
            <person name="Waterhouse R.M."/>
            <person name="Zwick A."/>
            <person name="Pang H."/>
        </authorList>
    </citation>
    <scope>NUCLEOTIDE SEQUENCE [LARGE SCALE GENOMIC DNA]</scope>
    <source>
        <strain evidence="2">SYSU2018</strain>
    </source>
</reference>
<feature type="non-terminal residue" evidence="2">
    <location>
        <position position="1"/>
    </location>
</feature>
<proteinExistence type="predicted"/>
<protein>
    <submittedName>
        <fullName evidence="2">Uncharacterized protein</fullName>
    </submittedName>
</protein>
<feature type="region of interest" description="Disordered" evidence="1">
    <location>
        <begin position="118"/>
        <end position="139"/>
    </location>
</feature>
<evidence type="ECO:0000313" key="2">
    <source>
        <dbReference type="EMBL" id="KAL3287524.1"/>
    </source>
</evidence>
<comment type="caution">
    <text evidence="2">The sequence shown here is derived from an EMBL/GenBank/DDBJ whole genome shotgun (WGS) entry which is preliminary data.</text>
</comment>
<evidence type="ECO:0000313" key="3">
    <source>
        <dbReference type="Proteomes" id="UP001516400"/>
    </source>
</evidence>